<dbReference type="PANTHER" id="PTHR32331">
    <property type="entry name" value="UPF0313 PROTEIN YGIQ"/>
    <property type="match status" value="1"/>
</dbReference>
<dbReference type="InterPro" id="IPR058240">
    <property type="entry name" value="rSAM_sf"/>
</dbReference>
<comment type="cofactor">
    <cofactor evidence="6">
        <name>[4Fe-4S] cluster</name>
        <dbReference type="ChEBI" id="CHEBI:49883"/>
    </cofactor>
    <text evidence="6">Binds 1 [4Fe-4S] cluster. The cluster is coordinated with 3 cysteines and an exchangeable S-adenosyl-L-methionine.</text>
</comment>
<accession>A0A1K1LFJ4</accession>
<evidence type="ECO:0000313" key="10">
    <source>
        <dbReference type="Proteomes" id="UP000186323"/>
    </source>
</evidence>
<dbReference type="Gene3D" id="3.80.30.20">
    <property type="entry name" value="tm_1862 like domain"/>
    <property type="match status" value="1"/>
</dbReference>
<evidence type="ECO:0000256" key="1">
    <source>
        <dbReference type="ARBA" id="ARBA00022485"/>
    </source>
</evidence>
<keyword evidence="2 6" id="KW-0949">S-adenosyl-L-methionine</keyword>
<dbReference type="SMART" id="SM00729">
    <property type="entry name" value="Elp3"/>
    <property type="match status" value="1"/>
</dbReference>
<feature type="region of interest" description="Disordered" evidence="7">
    <location>
        <begin position="1"/>
        <end position="106"/>
    </location>
</feature>
<keyword evidence="1 6" id="KW-0004">4Fe-4S</keyword>
<feature type="binding site" evidence="6">
    <location>
        <position position="417"/>
    </location>
    <ligand>
        <name>[4Fe-4S] cluster</name>
        <dbReference type="ChEBI" id="CHEBI:49883"/>
        <note>4Fe-4S-S-AdoMet</note>
    </ligand>
</feature>
<feature type="compositionally biased region" description="Basic and acidic residues" evidence="7">
    <location>
        <begin position="928"/>
        <end position="952"/>
    </location>
</feature>
<dbReference type="SUPFAM" id="SSF102114">
    <property type="entry name" value="Radical SAM enzymes"/>
    <property type="match status" value="1"/>
</dbReference>
<dbReference type="Proteomes" id="UP000186323">
    <property type="component" value="Chromosome I"/>
</dbReference>
<dbReference type="HAMAP" id="MF_01251">
    <property type="entry name" value="UPF0313"/>
    <property type="match status" value="1"/>
</dbReference>
<dbReference type="InterPro" id="IPR023404">
    <property type="entry name" value="rSAM_horseshoe"/>
</dbReference>
<feature type="compositionally biased region" description="Basic and acidic residues" evidence="7">
    <location>
        <begin position="802"/>
        <end position="906"/>
    </location>
</feature>
<feature type="compositionally biased region" description="Basic and acidic residues" evidence="7">
    <location>
        <begin position="959"/>
        <end position="1032"/>
    </location>
</feature>
<dbReference type="SFLD" id="SFLDS00029">
    <property type="entry name" value="Radical_SAM"/>
    <property type="match status" value="1"/>
</dbReference>
<feature type="binding site" evidence="6">
    <location>
        <position position="421"/>
    </location>
    <ligand>
        <name>[4Fe-4S] cluster</name>
        <dbReference type="ChEBI" id="CHEBI:49883"/>
        <note>4Fe-4S-S-AdoMet</note>
    </ligand>
</feature>
<dbReference type="GO" id="GO:0005506">
    <property type="term" value="F:iron ion binding"/>
    <property type="evidence" value="ECO:0007669"/>
    <property type="project" value="UniProtKB-UniRule"/>
</dbReference>
<dbReference type="RefSeq" id="WP_419865636.1">
    <property type="nucleotide sequence ID" value="NZ_LT630450.1"/>
</dbReference>
<evidence type="ECO:0000313" key="9">
    <source>
        <dbReference type="EMBL" id="SFV73477.1"/>
    </source>
</evidence>
<feature type="compositionally biased region" description="Basic residues" evidence="7">
    <location>
        <begin position="1"/>
        <end position="11"/>
    </location>
</feature>
<dbReference type="InterPro" id="IPR007197">
    <property type="entry name" value="rSAM"/>
</dbReference>
<reference evidence="10" key="1">
    <citation type="submission" date="2016-10" db="EMBL/GenBank/DDBJ databases">
        <authorList>
            <person name="Wegmann U."/>
        </authorList>
    </citation>
    <scope>NUCLEOTIDE SEQUENCE [LARGE SCALE GENOMIC DNA]</scope>
</reference>
<organism evidence="9 10">
    <name type="scientific">Desulfovibrio piger</name>
    <dbReference type="NCBI Taxonomy" id="901"/>
    <lineage>
        <taxon>Bacteria</taxon>
        <taxon>Pseudomonadati</taxon>
        <taxon>Thermodesulfobacteriota</taxon>
        <taxon>Desulfovibrionia</taxon>
        <taxon>Desulfovibrionales</taxon>
        <taxon>Desulfovibrionaceae</taxon>
        <taxon>Desulfovibrio</taxon>
    </lineage>
</organism>
<dbReference type="EMBL" id="LT630450">
    <property type="protein sequence ID" value="SFV73477.1"/>
    <property type="molecule type" value="Genomic_DNA"/>
</dbReference>
<evidence type="ECO:0000256" key="7">
    <source>
        <dbReference type="SAM" id="MobiDB-lite"/>
    </source>
</evidence>
<dbReference type="GO" id="GO:0016491">
    <property type="term" value="F:oxidoreductase activity"/>
    <property type="evidence" value="ECO:0007669"/>
    <property type="project" value="UniProtKB-KW"/>
</dbReference>
<feature type="compositionally biased region" description="Basic and acidic residues" evidence="7">
    <location>
        <begin position="686"/>
        <end position="780"/>
    </location>
</feature>
<keyword evidence="5 6" id="KW-0411">Iron-sulfur</keyword>
<dbReference type="AlphaFoldDB" id="A0A1K1LFJ4"/>
<dbReference type="EC" id="1.8.-.-" evidence="9"/>
<evidence type="ECO:0000256" key="5">
    <source>
        <dbReference type="ARBA" id="ARBA00023014"/>
    </source>
</evidence>
<evidence type="ECO:0000256" key="4">
    <source>
        <dbReference type="ARBA" id="ARBA00023004"/>
    </source>
</evidence>
<evidence type="ECO:0000256" key="6">
    <source>
        <dbReference type="HAMAP-Rule" id="MF_01251"/>
    </source>
</evidence>
<dbReference type="GO" id="GO:0051539">
    <property type="term" value="F:4 iron, 4 sulfur cluster binding"/>
    <property type="evidence" value="ECO:0007669"/>
    <property type="project" value="UniProtKB-KW"/>
</dbReference>
<dbReference type="Pfam" id="PF08497">
    <property type="entry name" value="Radical_SAM_N"/>
    <property type="match status" value="1"/>
</dbReference>
<feature type="compositionally biased region" description="Basic and acidic residues" evidence="7">
    <location>
        <begin position="40"/>
        <end position="72"/>
    </location>
</feature>
<keyword evidence="10" id="KW-1185">Reference proteome</keyword>
<sequence length="1190" mass="136924">MPFFPKPRRRPAPADTDISTADAAPRPFRPRPATGTQPADRPRFQRGERNESSFRDGRPRREDRPRDGRRPAGDFPRAGRPADRRDARPGSRSRNEAFQDPWVDGQPRFLPMSRAEMQALGWKELDVLLVNGDAYVDHPAFGPVLLGRWLVAHGFRVGIVAQPRWQSPDDLLVMGRPRLFAGVSAGALDSMLAHYTAFRKKRHDDAYTPGGKAGARPNRACLVYANLARQAFPGLPVILGGIEASLRRTTHYDFWTDSLRRSILLDAKADLLIYGMGELAMLECARRLAEGKSLHGIDGTAWLAKVDEHNVPVDLPEEWLDLPRMQLPSHEAVQAEATELLRLTQMLEQQVHRQNAWAQQMVGDRALVLAPPARPLTTEEMDQIYALPYARAAHPRYREPIPADEMLRTSITSHRGCGGGCSFCSLALHQGRRISSRSQESILAEARTLVAQSRRGQVAISDVGGPTANMWQAHCALDDATAARAEPGARPSSRCRRSSCCYPTVCKSFITPQMQHVGLLREVAALPGVRQVRVASGVRADLALNDPEALAAYTGEFTGGQLKVAPEHCAARVLDLMRKPGMEVFEAFLQSFMEQSRRAGREQYVVPYMMSAFPGCTDEDMHELARWLQQRHWSPQQTQCFIPTPGSIATAMYYCGRNEDGEEIYVARSDADRLRQHRILMPDFGRMPERGGHADAEDAGEGHRREPRRENTTERWRDERRGADGLAPRHEGRRAFREDRTPPFPHFDDERDEAPRRDVRRPDRDGFRRPAFRQDADKPFRPRPFPEAARDADEAPQARPSFRRDGQDERPFRPRADRFVDREGEEGQRPFRPRRDDEERPFHKDGFRPRRFDHRDGSDGQEAWKRSRPFPRFDDERDEAPRRDVRRPDRDGFRKPGFRQDADRPFRPRPFPGAARDADEAPQARPSFRRDGQDERPFRPRADRFVDREGGEGQRPFRPRRDDEERPFHKDGFRPRRFDHRDGSDGQEAWRRSRPFSRFDDERDEAPRRDVRRPDRDGFRKPAFRQDADRPFRPRPFPDAARDGDEAPQARPSFRRDGQGERPFRPRGDRFMSRDGEEGQRPFRPRRDDEGRSFRKDGFRPRRFDHHDGSEGQGERERRAPFPRFDDGQGGAPRRDVRRHDRDGFRKPGFRQDADKPFRKNTFRRDGKPAFGSRRRDRGFDGPALNDDEE</sequence>
<dbReference type="InterPro" id="IPR013704">
    <property type="entry name" value="UPF0313_N"/>
</dbReference>
<dbReference type="InterPro" id="IPR006638">
    <property type="entry name" value="Elp3/MiaA/NifB-like_rSAM"/>
</dbReference>
<dbReference type="PANTHER" id="PTHR32331:SF0">
    <property type="entry name" value="UPF0313 PROTEIN YGIQ"/>
    <property type="match status" value="1"/>
</dbReference>
<protein>
    <submittedName>
        <fullName evidence="9">Fe-S OXIDOREDUCTASE</fullName>
        <ecNumber evidence="9">1.8.-.-</ecNumber>
    </submittedName>
</protein>
<proteinExistence type="inferred from homology"/>
<keyword evidence="3 6" id="KW-0479">Metal-binding</keyword>
<feature type="region of interest" description="Disordered" evidence="7">
    <location>
        <begin position="682"/>
        <end position="1190"/>
    </location>
</feature>
<keyword evidence="9" id="KW-0560">Oxidoreductase</keyword>
<dbReference type="PROSITE" id="PS51918">
    <property type="entry name" value="RADICAL_SAM"/>
    <property type="match status" value="1"/>
</dbReference>
<feature type="compositionally biased region" description="Basic and acidic residues" evidence="7">
    <location>
        <begin position="80"/>
        <end position="97"/>
    </location>
</feature>
<evidence type="ECO:0000256" key="2">
    <source>
        <dbReference type="ARBA" id="ARBA00022691"/>
    </source>
</evidence>
<evidence type="ECO:0000259" key="8">
    <source>
        <dbReference type="PROSITE" id="PS51918"/>
    </source>
</evidence>
<dbReference type="SFLD" id="SFLDG01069">
    <property type="entry name" value="UPF0313"/>
    <property type="match status" value="1"/>
</dbReference>
<feature type="domain" description="Radical SAM core" evidence="8">
    <location>
        <begin position="403"/>
        <end position="686"/>
    </location>
</feature>
<dbReference type="InterPro" id="IPR022946">
    <property type="entry name" value="UPF0313"/>
</dbReference>
<evidence type="ECO:0000256" key="3">
    <source>
        <dbReference type="ARBA" id="ARBA00022723"/>
    </source>
</evidence>
<dbReference type="KEGG" id="dpg:DESPIGER_1641"/>
<dbReference type="NCBIfam" id="TIGR03904">
    <property type="entry name" value="SAM_YgiQ"/>
    <property type="match status" value="1"/>
</dbReference>
<gene>
    <name evidence="9" type="ORF">DESPIGER_1641</name>
</gene>
<name>A0A1K1LFJ4_9BACT</name>
<comment type="similarity">
    <text evidence="6">Belongs to the UPF0313 family.</text>
</comment>
<keyword evidence="4 6" id="KW-0408">Iron</keyword>
<feature type="binding site" evidence="6">
    <location>
        <position position="424"/>
    </location>
    <ligand>
        <name>[4Fe-4S] cluster</name>
        <dbReference type="ChEBI" id="CHEBI:49883"/>
        <note>4Fe-4S-S-AdoMet</note>
    </ligand>
</feature>
<feature type="compositionally biased region" description="Basic and acidic residues" evidence="7">
    <location>
        <begin position="1054"/>
        <end position="1168"/>
    </location>
</feature>